<evidence type="ECO:0000313" key="2">
    <source>
        <dbReference type="Proteomes" id="UP001589608"/>
    </source>
</evidence>
<dbReference type="EMBL" id="JBHMCA010000059">
    <property type="protein sequence ID" value="MFB9448695.1"/>
    <property type="molecule type" value="Genomic_DNA"/>
</dbReference>
<reference evidence="1 2" key="1">
    <citation type="submission" date="2024-09" db="EMBL/GenBank/DDBJ databases">
        <authorList>
            <person name="Sun Q."/>
            <person name="Mori K."/>
        </authorList>
    </citation>
    <scope>NUCLEOTIDE SEQUENCE [LARGE SCALE GENOMIC DNA]</scope>
    <source>
        <strain evidence="1 2">JCM 3307</strain>
    </source>
</reference>
<evidence type="ECO:0008006" key="3">
    <source>
        <dbReference type="Google" id="ProtNLM"/>
    </source>
</evidence>
<protein>
    <recommendedName>
        <fullName evidence="3">Plasmid replication, integration and excision activator</fullName>
    </recommendedName>
</protein>
<proteinExistence type="predicted"/>
<dbReference type="RefSeq" id="WP_223097354.1">
    <property type="nucleotide sequence ID" value="NZ_CP061913.1"/>
</dbReference>
<evidence type="ECO:0000313" key="1">
    <source>
        <dbReference type="EMBL" id="MFB9448695.1"/>
    </source>
</evidence>
<keyword evidence="2" id="KW-1185">Reference proteome</keyword>
<gene>
    <name evidence="1" type="ORF">ACFFTR_36890</name>
</gene>
<organism evidence="1 2">
    <name type="scientific">Dactylosporangium vinaceum</name>
    <dbReference type="NCBI Taxonomy" id="53362"/>
    <lineage>
        <taxon>Bacteria</taxon>
        <taxon>Bacillati</taxon>
        <taxon>Actinomycetota</taxon>
        <taxon>Actinomycetes</taxon>
        <taxon>Micromonosporales</taxon>
        <taxon>Micromonosporaceae</taxon>
        <taxon>Dactylosporangium</taxon>
    </lineage>
</organism>
<name>A0ABV5MIL0_9ACTN</name>
<sequence length="118" mass="13284">MKYMLDTSGYEFEVAKTAVPKVDEKRQQKMDPVSGNPVWVVEMSVYFGEDEGASQIDVSIASASKPELRWRQPVEMDGLEIIPWASKGRSDRDPIRQGVSFRAREIRPVDAARLQAVA</sequence>
<accession>A0ABV5MIL0</accession>
<comment type="caution">
    <text evidence="1">The sequence shown here is derived from an EMBL/GenBank/DDBJ whole genome shotgun (WGS) entry which is preliminary data.</text>
</comment>
<dbReference type="Proteomes" id="UP001589608">
    <property type="component" value="Unassembled WGS sequence"/>
</dbReference>